<dbReference type="OrthoDB" id="9075305at2"/>
<dbReference type="InterPro" id="IPR037359">
    <property type="entry name" value="NST/OST"/>
</dbReference>
<dbReference type="EMBL" id="VRYZ01000003">
    <property type="protein sequence ID" value="TXS92403.1"/>
    <property type="molecule type" value="Genomic_DNA"/>
</dbReference>
<organism evidence="2 3">
    <name type="scientific">Parahaliea aestuarii</name>
    <dbReference type="NCBI Taxonomy" id="1852021"/>
    <lineage>
        <taxon>Bacteria</taxon>
        <taxon>Pseudomonadati</taxon>
        <taxon>Pseudomonadota</taxon>
        <taxon>Gammaproteobacteria</taxon>
        <taxon>Cellvibrionales</taxon>
        <taxon>Halieaceae</taxon>
        <taxon>Parahaliea</taxon>
    </lineage>
</organism>
<name>A0A5C8ZV56_9GAMM</name>
<dbReference type="Proteomes" id="UP000321933">
    <property type="component" value="Unassembled WGS sequence"/>
</dbReference>
<evidence type="ECO:0000256" key="1">
    <source>
        <dbReference type="ARBA" id="ARBA00022679"/>
    </source>
</evidence>
<dbReference type="Pfam" id="PF13469">
    <property type="entry name" value="Sulfotransfer_3"/>
    <property type="match status" value="1"/>
</dbReference>
<dbReference type="SUPFAM" id="SSF52540">
    <property type="entry name" value="P-loop containing nucleoside triphosphate hydrolases"/>
    <property type="match status" value="1"/>
</dbReference>
<evidence type="ECO:0000313" key="3">
    <source>
        <dbReference type="Proteomes" id="UP000321933"/>
    </source>
</evidence>
<sequence length="288" mass="32767">MTLNPGFFVGIGAAKSGTSWLASYLSAHPDIAFSPIKELHYFDAMFLENPRGGWNLKWSNILSDLLEKQRQFPCRDIEEKIRCVKLRLEMVSNPGVCRDYFSALLDRHHRAFGEVTPAYALLPEAGFRAILELYPEAKFIFIMRDPVDRYLSQVQFSQTIRKIQGQPPMDDFDPDLQAVAQLANPAYTRRGDYRQTMETLMNVTAGDNLCTLFYEHIFDDEKSASELGKLCRFLDVPRATGDVGARVNKSEGMTFAAETIEKVRDALSGTYDYVLKEFAAEVPSHWLR</sequence>
<proteinExistence type="predicted"/>
<dbReference type="PANTHER" id="PTHR10605:SF56">
    <property type="entry name" value="BIFUNCTIONAL HEPARAN SULFATE N-DEACETYLASE_N-SULFOTRANSFERASE"/>
    <property type="match status" value="1"/>
</dbReference>
<gene>
    <name evidence="2" type="ORF">FVW59_08250</name>
</gene>
<comment type="caution">
    <text evidence="2">The sequence shown here is derived from an EMBL/GenBank/DDBJ whole genome shotgun (WGS) entry which is preliminary data.</text>
</comment>
<dbReference type="Gene3D" id="3.40.50.300">
    <property type="entry name" value="P-loop containing nucleotide triphosphate hydrolases"/>
    <property type="match status" value="1"/>
</dbReference>
<dbReference type="RefSeq" id="WP_148063776.1">
    <property type="nucleotide sequence ID" value="NZ_VRYZ01000003.1"/>
</dbReference>
<keyword evidence="1 2" id="KW-0808">Transferase</keyword>
<dbReference type="GO" id="GO:0008146">
    <property type="term" value="F:sulfotransferase activity"/>
    <property type="evidence" value="ECO:0007669"/>
    <property type="project" value="InterPro"/>
</dbReference>
<dbReference type="PANTHER" id="PTHR10605">
    <property type="entry name" value="HEPARAN SULFATE SULFOTRANSFERASE"/>
    <property type="match status" value="1"/>
</dbReference>
<keyword evidence="3" id="KW-1185">Reference proteome</keyword>
<dbReference type="AlphaFoldDB" id="A0A5C8ZV56"/>
<dbReference type="InterPro" id="IPR027417">
    <property type="entry name" value="P-loop_NTPase"/>
</dbReference>
<protein>
    <submittedName>
        <fullName evidence="2">Sulfotransferase</fullName>
    </submittedName>
</protein>
<accession>A0A5C8ZV56</accession>
<reference evidence="2 3" key="1">
    <citation type="submission" date="2019-08" db="EMBL/GenBank/DDBJ databases">
        <title>Parahaliea maris sp. nov., isolated from the surface seawater.</title>
        <authorList>
            <person name="Liu Y."/>
        </authorList>
    </citation>
    <scope>NUCLEOTIDE SEQUENCE [LARGE SCALE GENOMIC DNA]</scope>
    <source>
        <strain evidence="2 3">S2-26</strain>
    </source>
</reference>
<evidence type="ECO:0000313" key="2">
    <source>
        <dbReference type="EMBL" id="TXS92403.1"/>
    </source>
</evidence>